<protein>
    <recommendedName>
        <fullName evidence="4">Secreted protein</fullName>
    </recommendedName>
</protein>
<reference evidence="2 3" key="1">
    <citation type="journal article" date="2019" name="Commun. Biol.">
        <title>The bagworm genome reveals a unique fibroin gene that provides high tensile strength.</title>
        <authorList>
            <person name="Kono N."/>
            <person name="Nakamura H."/>
            <person name="Ohtoshi R."/>
            <person name="Tomita M."/>
            <person name="Numata K."/>
            <person name="Arakawa K."/>
        </authorList>
    </citation>
    <scope>NUCLEOTIDE SEQUENCE [LARGE SCALE GENOMIC DNA]</scope>
</reference>
<comment type="caution">
    <text evidence="2">The sequence shown here is derived from an EMBL/GenBank/DDBJ whole genome shotgun (WGS) entry which is preliminary data.</text>
</comment>
<keyword evidence="1" id="KW-0732">Signal</keyword>
<keyword evidence="3" id="KW-1185">Reference proteome</keyword>
<gene>
    <name evidence="2" type="ORF">EVAR_11319_1</name>
</gene>
<evidence type="ECO:0000313" key="2">
    <source>
        <dbReference type="EMBL" id="GBP19929.1"/>
    </source>
</evidence>
<evidence type="ECO:0000256" key="1">
    <source>
        <dbReference type="SAM" id="SignalP"/>
    </source>
</evidence>
<accession>A0A4C1U0X3</accession>
<evidence type="ECO:0008006" key="4">
    <source>
        <dbReference type="Google" id="ProtNLM"/>
    </source>
</evidence>
<dbReference type="EMBL" id="BGZK01000113">
    <property type="protein sequence ID" value="GBP19929.1"/>
    <property type="molecule type" value="Genomic_DNA"/>
</dbReference>
<dbReference type="Proteomes" id="UP000299102">
    <property type="component" value="Unassembled WGS sequence"/>
</dbReference>
<name>A0A4C1U0X3_EUMVA</name>
<feature type="chain" id="PRO_5020026004" description="Secreted protein" evidence="1">
    <location>
        <begin position="19"/>
        <end position="80"/>
    </location>
</feature>
<evidence type="ECO:0000313" key="3">
    <source>
        <dbReference type="Proteomes" id="UP000299102"/>
    </source>
</evidence>
<feature type="signal peptide" evidence="1">
    <location>
        <begin position="1"/>
        <end position="18"/>
    </location>
</feature>
<dbReference type="AlphaFoldDB" id="A0A4C1U0X3"/>
<sequence length="80" mass="9014">MWWLATTWLLSHAVVSLAATLKQAGANGGSLSFRQMSYYFLKGQRRNSDYSGIVTVYGGHLISVGSHARLPFKMLLYKRF</sequence>
<proteinExistence type="predicted"/>
<organism evidence="2 3">
    <name type="scientific">Eumeta variegata</name>
    <name type="common">Bagworm moth</name>
    <name type="synonym">Eumeta japonica</name>
    <dbReference type="NCBI Taxonomy" id="151549"/>
    <lineage>
        <taxon>Eukaryota</taxon>
        <taxon>Metazoa</taxon>
        <taxon>Ecdysozoa</taxon>
        <taxon>Arthropoda</taxon>
        <taxon>Hexapoda</taxon>
        <taxon>Insecta</taxon>
        <taxon>Pterygota</taxon>
        <taxon>Neoptera</taxon>
        <taxon>Endopterygota</taxon>
        <taxon>Lepidoptera</taxon>
        <taxon>Glossata</taxon>
        <taxon>Ditrysia</taxon>
        <taxon>Tineoidea</taxon>
        <taxon>Psychidae</taxon>
        <taxon>Oiketicinae</taxon>
        <taxon>Eumeta</taxon>
    </lineage>
</organism>